<organism evidence="2 3">
    <name type="scientific">Aspergillus fijiensis CBS 313.89</name>
    <dbReference type="NCBI Taxonomy" id="1448319"/>
    <lineage>
        <taxon>Eukaryota</taxon>
        <taxon>Fungi</taxon>
        <taxon>Dikarya</taxon>
        <taxon>Ascomycota</taxon>
        <taxon>Pezizomycotina</taxon>
        <taxon>Eurotiomycetes</taxon>
        <taxon>Eurotiomycetidae</taxon>
        <taxon>Eurotiales</taxon>
        <taxon>Aspergillaceae</taxon>
        <taxon>Aspergillus</taxon>
    </lineage>
</organism>
<evidence type="ECO:0000256" key="1">
    <source>
        <dbReference type="SAM" id="Phobius"/>
    </source>
</evidence>
<feature type="transmembrane region" description="Helical" evidence="1">
    <location>
        <begin position="49"/>
        <end position="67"/>
    </location>
</feature>
<dbReference type="GeneID" id="63862193"/>
<accession>A0A8G1RNE0</accession>
<keyword evidence="1" id="KW-0472">Membrane</keyword>
<dbReference type="AlphaFoldDB" id="A0A8G1RNE0"/>
<proteinExistence type="predicted"/>
<dbReference type="Proteomes" id="UP000249789">
    <property type="component" value="Unassembled WGS sequence"/>
</dbReference>
<protein>
    <submittedName>
        <fullName evidence="2">Uncharacterized protein</fullName>
    </submittedName>
</protein>
<gene>
    <name evidence="2" type="ORF">BO72DRAFT_448741</name>
</gene>
<evidence type="ECO:0000313" key="2">
    <source>
        <dbReference type="EMBL" id="RAK76475.1"/>
    </source>
</evidence>
<sequence length="80" mass="9566">MYILECSPWPPFTSHCWVFEHSFFNVVVKFETYNIKGFIYDRGASGNDFFFLSVILFVPFPLYPHVLDACRKLMAVRYNW</sequence>
<dbReference type="RefSeq" id="XP_040800485.1">
    <property type="nucleotide sequence ID" value="XM_040944860.1"/>
</dbReference>
<dbReference type="VEuPathDB" id="FungiDB:BO72DRAFT_448741"/>
<keyword evidence="1" id="KW-1133">Transmembrane helix</keyword>
<keyword evidence="1" id="KW-0812">Transmembrane</keyword>
<evidence type="ECO:0000313" key="3">
    <source>
        <dbReference type="Proteomes" id="UP000249789"/>
    </source>
</evidence>
<name>A0A8G1RNE0_9EURO</name>
<dbReference type="EMBL" id="KZ824648">
    <property type="protein sequence ID" value="RAK76475.1"/>
    <property type="molecule type" value="Genomic_DNA"/>
</dbReference>
<reference evidence="2 3" key="1">
    <citation type="submission" date="2018-02" db="EMBL/GenBank/DDBJ databases">
        <title>The genomes of Aspergillus section Nigri reveals drivers in fungal speciation.</title>
        <authorList>
            <consortium name="DOE Joint Genome Institute"/>
            <person name="Vesth T.C."/>
            <person name="Nybo J."/>
            <person name="Theobald S."/>
            <person name="Brandl J."/>
            <person name="Frisvad J.C."/>
            <person name="Nielsen K.F."/>
            <person name="Lyhne E.K."/>
            <person name="Kogle M.E."/>
            <person name="Kuo A."/>
            <person name="Riley R."/>
            <person name="Clum A."/>
            <person name="Nolan M."/>
            <person name="Lipzen A."/>
            <person name="Salamov A."/>
            <person name="Henrissat B."/>
            <person name="Wiebenga A."/>
            <person name="De vries R.P."/>
            <person name="Grigoriev I.V."/>
            <person name="Mortensen U.H."/>
            <person name="Andersen M.R."/>
            <person name="Baker S.E."/>
        </authorList>
    </citation>
    <scope>NUCLEOTIDE SEQUENCE [LARGE SCALE GENOMIC DNA]</scope>
    <source>
        <strain evidence="2 3">CBS 313.89</strain>
    </source>
</reference>
<keyword evidence="3" id="KW-1185">Reference proteome</keyword>